<proteinExistence type="predicted"/>
<reference evidence="2" key="1">
    <citation type="submission" date="2016-11" db="UniProtKB">
        <authorList>
            <consortium name="WormBaseParasite"/>
        </authorList>
    </citation>
    <scope>IDENTIFICATION</scope>
</reference>
<evidence type="ECO:0000313" key="2">
    <source>
        <dbReference type="WBParaSite" id="L893_g11665.t1"/>
    </source>
</evidence>
<dbReference type="Proteomes" id="UP000095287">
    <property type="component" value="Unplaced"/>
</dbReference>
<protein>
    <submittedName>
        <fullName evidence="2">Uncharacterized protein</fullName>
    </submittedName>
</protein>
<organism evidence="1 2">
    <name type="scientific">Steinernema glaseri</name>
    <dbReference type="NCBI Taxonomy" id="37863"/>
    <lineage>
        <taxon>Eukaryota</taxon>
        <taxon>Metazoa</taxon>
        <taxon>Ecdysozoa</taxon>
        <taxon>Nematoda</taxon>
        <taxon>Chromadorea</taxon>
        <taxon>Rhabditida</taxon>
        <taxon>Tylenchina</taxon>
        <taxon>Panagrolaimomorpha</taxon>
        <taxon>Strongyloidoidea</taxon>
        <taxon>Steinernematidae</taxon>
        <taxon>Steinernema</taxon>
    </lineage>
</organism>
<accession>A0A1I7Y245</accession>
<dbReference type="AlphaFoldDB" id="A0A1I7Y245"/>
<dbReference type="WBParaSite" id="L893_g11665.t1">
    <property type="protein sequence ID" value="L893_g11665.t1"/>
    <property type="gene ID" value="L893_g11665"/>
</dbReference>
<keyword evidence="1" id="KW-1185">Reference proteome</keyword>
<sequence length="90" mass="10422">MGAHVKVFFEERGYDSKERRTDQEGSLMHIARNSARNDAYSTPDDMEQVWYLLSTKGLGKTLGQSSPRIVAVTARYREQTYTYYNSETYP</sequence>
<evidence type="ECO:0000313" key="1">
    <source>
        <dbReference type="Proteomes" id="UP000095287"/>
    </source>
</evidence>
<name>A0A1I7Y245_9BILA</name>